<keyword evidence="4" id="KW-0863">Zinc-finger</keyword>
<comment type="subcellular location">
    <subcellularLocation>
        <location evidence="1">Nucleus</location>
    </subcellularLocation>
</comment>
<dbReference type="GO" id="GO:0001664">
    <property type="term" value="F:G protein-coupled receptor binding"/>
    <property type="evidence" value="ECO:0007669"/>
    <property type="project" value="TreeGrafter"/>
</dbReference>
<keyword evidence="2" id="KW-0479">Metal-binding</keyword>
<keyword evidence="3 11" id="KW-0547">Nucleotide-binding</keyword>
<evidence type="ECO:0000256" key="8">
    <source>
        <dbReference type="ARBA" id="ARBA00023224"/>
    </source>
</evidence>
<dbReference type="EMBL" id="JAPFFK010000006">
    <property type="protein sequence ID" value="KAJ6760136.1"/>
    <property type="molecule type" value="Genomic_DNA"/>
</dbReference>
<dbReference type="PRINTS" id="PR00318">
    <property type="entry name" value="GPROTEINA"/>
</dbReference>
<comment type="caution">
    <text evidence="12">The sequence shown here is derived from an EMBL/GenBank/DDBJ whole genome shotgun (WGS) entry which is preliminary data.</text>
</comment>
<dbReference type="SUPFAM" id="SSF52540">
    <property type="entry name" value="P-loop containing nucleoside triphosphate hydrolases"/>
    <property type="match status" value="1"/>
</dbReference>
<dbReference type="InterPro" id="IPR011025">
    <property type="entry name" value="GproteinA_insert"/>
</dbReference>
<dbReference type="FunFam" id="3.40.50.300:FF:000692">
    <property type="entry name" value="Guanine nucleotide-binding protein subunit alpha"/>
    <property type="match status" value="1"/>
</dbReference>
<dbReference type="GO" id="GO:0005525">
    <property type="term" value="F:GTP binding"/>
    <property type="evidence" value="ECO:0007669"/>
    <property type="project" value="UniProtKB-KW"/>
</dbReference>
<keyword evidence="8" id="KW-0807">Transducer</keyword>
<evidence type="ECO:0000256" key="9">
    <source>
        <dbReference type="ARBA" id="ARBA00023242"/>
    </source>
</evidence>
<evidence type="ECO:0000313" key="12">
    <source>
        <dbReference type="EMBL" id="KAJ6760136.1"/>
    </source>
</evidence>
<keyword evidence="13" id="KW-1185">Reference proteome</keyword>
<dbReference type="Pfam" id="PF00503">
    <property type="entry name" value="G-alpha"/>
    <property type="match status" value="1"/>
</dbReference>
<dbReference type="GO" id="GO:0005737">
    <property type="term" value="C:cytoplasm"/>
    <property type="evidence" value="ECO:0007669"/>
    <property type="project" value="TreeGrafter"/>
</dbReference>
<dbReference type="GO" id="GO:0005634">
    <property type="term" value="C:nucleus"/>
    <property type="evidence" value="ECO:0007669"/>
    <property type="project" value="UniProtKB-SubCell"/>
</dbReference>
<evidence type="ECO:0000256" key="6">
    <source>
        <dbReference type="ARBA" id="ARBA00022837"/>
    </source>
</evidence>
<keyword evidence="6" id="KW-0106">Calcium</keyword>
<evidence type="ECO:0000256" key="1">
    <source>
        <dbReference type="ARBA" id="ARBA00004123"/>
    </source>
</evidence>
<dbReference type="GO" id="GO:0008270">
    <property type="term" value="F:zinc ion binding"/>
    <property type="evidence" value="ECO:0007669"/>
    <property type="project" value="UniProtKB-KW"/>
</dbReference>
<organism evidence="12 13">
    <name type="scientific">Salix purpurea</name>
    <name type="common">Purple osier willow</name>
    <dbReference type="NCBI Taxonomy" id="77065"/>
    <lineage>
        <taxon>Eukaryota</taxon>
        <taxon>Viridiplantae</taxon>
        <taxon>Streptophyta</taxon>
        <taxon>Embryophyta</taxon>
        <taxon>Tracheophyta</taxon>
        <taxon>Spermatophyta</taxon>
        <taxon>Magnoliopsida</taxon>
        <taxon>eudicotyledons</taxon>
        <taxon>Gunneridae</taxon>
        <taxon>Pentapetalae</taxon>
        <taxon>rosids</taxon>
        <taxon>fabids</taxon>
        <taxon>Malpighiales</taxon>
        <taxon>Salicaceae</taxon>
        <taxon>Saliceae</taxon>
        <taxon>Salix</taxon>
    </lineage>
</organism>
<keyword evidence="5" id="KW-0862">Zinc</keyword>
<keyword evidence="7 11" id="KW-0342">GTP-binding</keyword>
<dbReference type="AlphaFoldDB" id="A0A9Q1A6X8"/>
<dbReference type="Proteomes" id="UP001151532">
    <property type="component" value="Chromosome 15Z"/>
</dbReference>
<evidence type="ECO:0000256" key="3">
    <source>
        <dbReference type="ARBA" id="ARBA00022741"/>
    </source>
</evidence>
<dbReference type="GO" id="GO:0007188">
    <property type="term" value="P:adenylate cyclase-modulating G protein-coupled receptor signaling pathway"/>
    <property type="evidence" value="ECO:0007669"/>
    <property type="project" value="TreeGrafter"/>
</dbReference>
<keyword evidence="9" id="KW-0539">Nucleus</keyword>
<evidence type="ECO:0000256" key="11">
    <source>
        <dbReference type="PIRSR" id="PIRSR601019-1"/>
    </source>
</evidence>
<feature type="binding site" evidence="11">
    <location>
        <begin position="255"/>
        <end position="258"/>
    </location>
    <ligand>
        <name>GTP</name>
        <dbReference type="ChEBI" id="CHEBI:37565"/>
    </ligand>
</feature>
<proteinExistence type="inferred from homology"/>
<dbReference type="Gene3D" id="3.40.50.300">
    <property type="entry name" value="P-loop containing nucleotide triphosphate hydrolases"/>
    <property type="match status" value="1"/>
</dbReference>
<name>A0A9Q1A6X8_SALPP</name>
<comment type="similarity">
    <text evidence="10">Belongs to the G-alpha family. XLG subfamily.</text>
</comment>
<dbReference type="PANTHER" id="PTHR10218">
    <property type="entry name" value="GTP-BINDING PROTEIN ALPHA SUBUNIT"/>
    <property type="match status" value="1"/>
</dbReference>
<evidence type="ECO:0000256" key="4">
    <source>
        <dbReference type="ARBA" id="ARBA00022771"/>
    </source>
</evidence>
<evidence type="ECO:0000256" key="5">
    <source>
        <dbReference type="ARBA" id="ARBA00022833"/>
    </source>
</evidence>
<evidence type="ECO:0000313" key="13">
    <source>
        <dbReference type="Proteomes" id="UP001151532"/>
    </source>
</evidence>
<dbReference type="PROSITE" id="PS51882">
    <property type="entry name" value="G_ALPHA"/>
    <property type="match status" value="1"/>
</dbReference>
<reference evidence="12" key="2">
    <citation type="journal article" date="2023" name="Int. J. Mol. Sci.">
        <title>De Novo Assembly and Annotation of 11 Diverse Shrub Willow (Salix) Genomes Reveals Novel Gene Organization in Sex-Linked Regions.</title>
        <authorList>
            <person name="Hyden B."/>
            <person name="Feng K."/>
            <person name="Yates T.B."/>
            <person name="Jawdy S."/>
            <person name="Cereghino C."/>
            <person name="Smart L.B."/>
            <person name="Muchero W."/>
        </authorList>
    </citation>
    <scope>NUCLEOTIDE SEQUENCE</scope>
    <source>
        <tissue evidence="12">Shoot tip</tissue>
    </source>
</reference>
<dbReference type="GO" id="GO:0005834">
    <property type="term" value="C:heterotrimeric G-protein complex"/>
    <property type="evidence" value="ECO:0007669"/>
    <property type="project" value="TreeGrafter"/>
</dbReference>
<evidence type="ECO:0000256" key="2">
    <source>
        <dbReference type="ARBA" id="ARBA00022723"/>
    </source>
</evidence>
<dbReference type="InterPro" id="IPR027417">
    <property type="entry name" value="P-loop_NTPase"/>
</dbReference>
<dbReference type="PANTHER" id="PTHR10218:SF317">
    <property type="entry name" value="EXTRA-LARGE GUANINE NUCLEOTIDE-BINDING PROTEIN 3-LIKE"/>
    <property type="match status" value="1"/>
</dbReference>
<reference evidence="12" key="1">
    <citation type="submission" date="2022-11" db="EMBL/GenBank/DDBJ databases">
        <authorList>
            <person name="Hyden B.L."/>
            <person name="Feng K."/>
            <person name="Yates T."/>
            <person name="Jawdy S."/>
            <person name="Smart L.B."/>
            <person name="Muchero W."/>
        </authorList>
    </citation>
    <scope>NUCLEOTIDE SEQUENCE</scope>
    <source>
        <tissue evidence="12">Shoot tip</tissue>
    </source>
</reference>
<evidence type="ECO:0000256" key="10">
    <source>
        <dbReference type="ARBA" id="ARBA00060880"/>
    </source>
</evidence>
<dbReference type="SUPFAM" id="SSF47895">
    <property type="entry name" value="Transducin (alpha subunit), insertion domain"/>
    <property type="match status" value="1"/>
</dbReference>
<gene>
    <name evidence="12" type="ORF">OIU79_025076</name>
</gene>
<dbReference type="GO" id="GO:0031683">
    <property type="term" value="F:G-protein beta/gamma-subunit complex binding"/>
    <property type="evidence" value="ECO:0007669"/>
    <property type="project" value="InterPro"/>
</dbReference>
<evidence type="ECO:0000256" key="7">
    <source>
        <dbReference type="ARBA" id="ARBA00023134"/>
    </source>
</evidence>
<dbReference type="Gene3D" id="1.10.400.10">
    <property type="entry name" value="GI Alpha 1, domain 2-like"/>
    <property type="match status" value="1"/>
</dbReference>
<dbReference type="GO" id="GO:0003924">
    <property type="term" value="F:GTPase activity"/>
    <property type="evidence" value="ECO:0007669"/>
    <property type="project" value="InterPro"/>
</dbReference>
<accession>A0A9Q1A6X8</accession>
<dbReference type="InterPro" id="IPR001019">
    <property type="entry name" value="Gprotein_alpha_su"/>
</dbReference>
<dbReference type="FunFam" id="1.10.400.10:FF:000005">
    <property type="entry name" value="Extra-large guanine nucleotide-binding protein 3"/>
    <property type="match status" value="1"/>
</dbReference>
<protein>
    <submittedName>
        <fullName evidence="12">GTP-BINDING PROTEIN ALPHA SUBUNIT</fullName>
    </submittedName>
</protein>
<dbReference type="OrthoDB" id="5817230at2759"/>
<sequence>MIQSNMYRYLSILLEGRERFEEEAMMEKRTDTINSEEWAGKSEVEARENCIYSINQRLKHFSDWLLDSMATGDLDVFFPAATREYAPIVDEIWNDPAIQETYKRREELHHLLDVAKYFLDRAIEISSNEYEPTEKDILYAEGVTQNNSLAFMDFSFDDRSPMSETYNENTDYLPPLTKYQLIRINSKGLHDGCKWLEMFEDVRAIIFCVALSDYDQMWAHGTGPLCNKMIASRDMFENLVRHPCFRDTPFVLLLNKFDAFEDKINQVRLSTCEWFNDFSPPHHNSQSLAQQAYYYVAVKFKELYFFNQWSKVVCIADQS</sequence>
<dbReference type="SMART" id="SM00275">
    <property type="entry name" value="G_alpha"/>
    <property type="match status" value="1"/>
</dbReference>